<dbReference type="GeneID" id="102838274"/>
<dbReference type="RefSeq" id="XP_006834272.1">
    <property type="nucleotide sequence ID" value="XM_006834209.1"/>
</dbReference>
<dbReference type="InterPro" id="IPR050671">
    <property type="entry name" value="CD300_family_receptors"/>
</dbReference>
<dbReference type="PANTHER" id="PTHR11860:SF59">
    <property type="entry name" value="FAS APOPTOTIC INHIBITORY MOLECULE 3"/>
    <property type="match status" value="1"/>
</dbReference>
<dbReference type="GO" id="GO:0005886">
    <property type="term" value="C:plasma membrane"/>
    <property type="evidence" value="ECO:0007669"/>
    <property type="project" value="TreeGrafter"/>
</dbReference>
<sequence length="418" mass="47111">MNLWIWSLYFLPVSNALKILPKVDLEGELGGSITFTCSLPEKYTRVYLCREMTGSKGCNTIVSSGTFVKKEYQNRVTKKVYPDKNLFLVEMTDLVESDSGEYACGIGMNTDRGKNQQITLSISEYYPFWEEEPAPEPPGWFHRLLHSTTVPIPPWFHMPEDDSPSAFISKVTTRSLRTQTSSVHFPPPDTSNTYHPPISRTSSVAADKPSTLGPTMTVSKTSSREEQVRPQPVSYNHQIRSHRQRTFNREPSGSEEHAFHILIPSILGLMLLALLGMVVKRAIQRRKVLSRRVRRLAVRMRALEASQRTRLSQRPRVSQRQRSQNIYSACPLRARVAEAASSQQEPLSSSGAPEPSAQSLLSEALWSHYPSLKTSCDYVSCCHQPPAKIEDADSDDYINVPSLTRLPSCPPGPRPFYQ</sequence>
<comment type="subcellular location">
    <subcellularLocation>
        <location evidence="1">Membrane</location>
    </subcellularLocation>
</comment>
<evidence type="ECO:0000313" key="8">
    <source>
        <dbReference type="Proteomes" id="UP000504623"/>
    </source>
</evidence>
<dbReference type="AlphaFoldDB" id="A0A9B0WFV3"/>
<dbReference type="PANTHER" id="PTHR11860">
    <property type="entry name" value="POLYMERIC-IMMUNOGLOBULIN RECEPTOR"/>
    <property type="match status" value="1"/>
</dbReference>
<dbReference type="Proteomes" id="UP000504623">
    <property type="component" value="Unplaced"/>
</dbReference>
<accession>A0A9B0WFV3</accession>
<dbReference type="Gene3D" id="2.60.40.10">
    <property type="entry name" value="Immunoglobulins"/>
    <property type="match status" value="1"/>
</dbReference>
<evidence type="ECO:0000256" key="4">
    <source>
        <dbReference type="SAM" id="MobiDB-lite"/>
    </source>
</evidence>
<dbReference type="CDD" id="cd05716">
    <property type="entry name" value="IgV_pIgR_like"/>
    <property type="match status" value="1"/>
</dbReference>
<keyword evidence="2 5" id="KW-0812">Transmembrane</keyword>
<dbReference type="OrthoDB" id="9805957at2759"/>
<keyword evidence="3 5" id="KW-0472">Membrane</keyword>
<feature type="chain" id="PRO_5039278282" evidence="6">
    <location>
        <begin position="17"/>
        <end position="418"/>
    </location>
</feature>
<organism evidence="8 9">
    <name type="scientific">Chrysochloris asiatica</name>
    <name type="common">Cape golden mole</name>
    <dbReference type="NCBI Taxonomy" id="185453"/>
    <lineage>
        <taxon>Eukaryota</taxon>
        <taxon>Metazoa</taxon>
        <taxon>Chordata</taxon>
        <taxon>Craniata</taxon>
        <taxon>Vertebrata</taxon>
        <taxon>Euteleostomi</taxon>
        <taxon>Mammalia</taxon>
        <taxon>Eutheria</taxon>
        <taxon>Afrotheria</taxon>
        <taxon>Chrysochloridae</taxon>
        <taxon>Chrysochlorinae</taxon>
        <taxon>Chrysochloris</taxon>
    </lineage>
</organism>
<evidence type="ECO:0000256" key="6">
    <source>
        <dbReference type="SAM" id="SignalP"/>
    </source>
</evidence>
<protein>
    <submittedName>
        <fullName evidence="9">Fas apoptotic inhibitory molecule 3</fullName>
    </submittedName>
</protein>
<keyword evidence="8" id="KW-1185">Reference proteome</keyword>
<dbReference type="InterPro" id="IPR013106">
    <property type="entry name" value="Ig_V-set"/>
</dbReference>
<feature type="region of interest" description="Disordered" evidence="4">
    <location>
        <begin position="178"/>
        <end position="233"/>
    </location>
</feature>
<dbReference type="Pfam" id="PF07686">
    <property type="entry name" value="V-set"/>
    <property type="match status" value="1"/>
</dbReference>
<name>A0A9B0WFV3_CHRAS</name>
<dbReference type="GO" id="GO:0004888">
    <property type="term" value="F:transmembrane signaling receptor activity"/>
    <property type="evidence" value="ECO:0007669"/>
    <property type="project" value="TreeGrafter"/>
</dbReference>
<dbReference type="CTD" id="9214"/>
<evidence type="ECO:0000256" key="1">
    <source>
        <dbReference type="ARBA" id="ARBA00004370"/>
    </source>
</evidence>
<keyword evidence="5" id="KW-1133">Transmembrane helix</keyword>
<evidence type="ECO:0000313" key="9">
    <source>
        <dbReference type="RefSeq" id="XP_006834272.1"/>
    </source>
</evidence>
<feature type="domain" description="Immunoglobulin V-set" evidence="7">
    <location>
        <begin position="24"/>
        <end position="121"/>
    </location>
</feature>
<feature type="transmembrane region" description="Helical" evidence="5">
    <location>
        <begin position="258"/>
        <end position="279"/>
    </location>
</feature>
<reference evidence="9" key="1">
    <citation type="submission" date="2025-08" db="UniProtKB">
        <authorList>
            <consortium name="RefSeq"/>
        </authorList>
    </citation>
    <scope>IDENTIFICATION</scope>
    <source>
        <tissue evidence="9">Spleen</tissue>
    </source>
</reference>
<evidence type="ECO:0000256" key="2">
    <source>
        <dbReference type="ARBA" id="ARBA00022692"/>
    </source>
</evidence>
<feature type="compositionally biased region" description="Polar residues" evidence="4">
    <location>
        <begin position="190"/>
        <end position="204"/>
    </location>
</feature>
<evidence type="ECO:0000259" key="7">
    <source>
        <dbReference type="Pfam" id="PF07686"/>
    </source>
</evidence>
<evidence type="ECO:0000256" key="5">
    <source>
        <dbReference type="SAM" id="Phobius"/>
    </source>
</evidence>
<proteinExistence type="predicted"/>
<feature type="signal peptide" evidence="6">
    <location>
        <begin position="1"/>
        <end position="16"/>
    </location>
</feature>
<feature type="compositionally biased region" description="Polar residues" evidence="4">
    <location>
        <begin position="212"/>
        <end position="221"/>
    </location>
</feature>
<dbReference type="InterPro" id="IPR013783">
    <property type="entry name" value="Ig-like_fold"/>
</dbReference>
<keyword evidence="6" id="KW-0732">Signal</keyword>
<gene>
    <name evidence="9" type="primary">FAIM3</name>
</gene>
<dbReference type="InterPro" id="IPR036179">
    <property type="entry name" value="Ig-like_dom_sf"/>
</dbReference>
<dbReference type="SUPFAM" id="SSF48726">
    <property type="entry name" value="Immunoglobulin"/>
    <property type="match status" value="1"/>
</dbReference>
<evidence type="ECO:0000256" key="3">
    <source>
        <dbReference type="ARBA" id="ARBA00023136"/>
    </source>
</evidence>